<feature type="non-terminal residue" evidence="1">
    <location>
        <position position="1"/>
    </location>
</feature>
<evidence type="ECO:0000313" key="1">
    <source>
        <dbReference type="EMBL" id="SVD20969.1"/>
    </source>
</evidence>
<reference evidence="1" key="1">
    <citation type="submission" date="2018-05" db="EMBL/GenBank/DDBJ databases">
        <authorList>
            <person name="Lanie J.A."/>
            <person name="Ng W.-L."/>
            <person name="Kazmierczak K.M."/>
            <person name="Andrzejewski T.M."/>
            <person name="Davidsen T.M."/>
            <person name="Wayne K.J."/>
            <person name="Tettelin H."/>
            <person name="Glass J.I."/>
            <person name="Rusch D."/>
            <person name="Podicherti R."/>
            <person name="Tsui H.-C.T."/>
            <person name="Winkler M.E."/>
        </authorList>
    </citation>
    <scope>NUCLEOTIDE SEQUENCE</scope>
</reference>
<accession>A0A382TFR4</accession>
<feature type="non-terminal residue" evidence="1">
    <location>
        <position position="107"/>
    </location>
</feature>
<dbReference type="EMBL" id="UINC01136286">
    <property type="protein sequence ID" value="SVD20969.1"/>
    <property type="molecule type" value="Genomic_DNA"/>
</dbReference>
<sequence>LGIGWLLLIFRNSVNGQRHSGWHSAGSATQVCREVIRQQSIANGLLKFGRVVAHTSPLAFSGRHLFPHPDTREAKFSTERLAIFVFACRMVIPSHNREVLAVHSHFV</sequence>
<dbReference type="AlphaFoldDB" id="A0A382TFR4"/>
<gene>
    <name evidence="1" type="ORF">METZ01_LOCUS373823</name>
</gene>
<organism evidence="1">
    <name type="scientific">marine metagenome</name>
    <dbReference type="NCBI Taxonomy" id="408172"/>
    <lineage>
        <taxon>unclassified sequences</taxon>
        <taxon>metagenomes</taxon>
        <taxon>ecological metagenomes</taxon>
    </lineage>
</organism>
<name>A0A382TFR4_9ZZZZ</name>
<protein>
    <submittedName>
        <fullName evidence="1">Uncharacterized protein</fullName>
    </submittedName>
</protein>
<proteinExistence type="predicted"/>